<dbReference type="Gene3D" id="3.80.10.10">
    <property type="entry name" value="Ribonuclease Inhibitor"/>
    <property type="match status" value="1"/>
</dbReference>
<dbReference type="InterPro" id="IPR006553">
    <property type="entry name" value="Leu-rich_rpt_Cys-con_subtyp"/>
</dbReference>
<dbReference type="InterPro" id="IPR013101">
    <property type="entry name" value="LRR_PRU1-like"/>
</dbReference>
<evidence type="ECO:0000313" key="1">
    <source>
        <dbReference type="EMBL" id="KAH0630466.1"/>
    </source>
</evidence>
<dbReference type="SMART" id="SM00367">
    <property type="entry name" value="LRR_CC"/>
    <property type="match status" value="2"/>
</dbReference>
<reference evidence="1 2" key="1">
    <citation type="journal article" date="2022" name="Gigascience">
        <title>A chromosome-level genome assembly and annotation of the desert horned lizard, Phrynosoma platyrhinos, provides insight into chromosomal rearrangements among reptiles.</title>
        <authorList>
            <person name="Koochekian N."/>
            <person name="Ascanio A."/>
            <person name="Farleigh K."/>
            <person name="Card D.C."/>
            <person name="Schield D.R."/>
            <person name="Castoe T.A."/>
            <person name="Jezkova T."/>
        </authorList>
    </citation>
    <scope>NUCLEOTIDE SEQUENCE [LARGE SCALE GENOMIC DNA]</scope>
    <source>
        <strain evidence="1">NK-2021</strain>
    </source>
</reference>
<organism evidence="1 2">
    <name type="scientific">Phrynosoma platyrhinos</name>
    <name type="common">Desert horned lizard</name>
    <dbReference type="NCBI Taxonomy" id="52577"/>
    <lineage>
        <taxon>Eukaryota</taxon>
        <taxon>Metazoa</taxon>
        <taxon>Chordata</taxon>
        <taxon>Craniata</taxon>
        <taxon>Vertebrata</taxon>
        <taxon>Euteleostomi</taxon>
        <taxon>Lepidosauria</taxon>
        <taxon>Squamata</taxon>
        <taxon>Bifurcata</taxon>
        <taxon>Unidentata</taxon>
        <taxon>Episquamata</taxon>
        <taxon>Toxicofera</taxon>
        <taxon>Iguania</taxon>
        <taxon>Phrynosomatidae</taxon>
        <taxon>Phrynosomatinae</taxon>
        <taxon>Phrynosoma</taxon>
    </lineage>
</organism>
<comment type="caution">
    <text evidence="1">The sequence shown here is derived from an EMBL/GenBank/DDBJ whole genome shotgun (WGS) entry which is preliminary data.</text>
</comment>
<accession>A0ABQ7TLR7</accession>
<dbReference type="EMBL" id="JAIPUX010000439">
    <property type="protein sequence ID" value="KAH0630466.1"/>
    <property type="molecule type" value="Genomic_DNA"/>
</dbReference>
<protein>
    <submittedName>
        <fullName evidence="1">Uncharacterized protein</fullName>
    </submittedName>
</protein>
<proteinExistence type="predicted"/>
<evidence type="ECO:0000313" key="2">
    <source>
        <dbReference type="Proteomes" id="UP000826234"/>
    </source>
</evidence>
<dbReference type="SUPFAM" id="SSF52047">
    <property type="entry name" value="RNI-like"/>
    <property type="match status" value="1"/>
</dbReference>
<dbReference type="Pfam" id="PF07723">
    <property type="entry name" value="LRR_2"/>
    <property type="match status" value="1"/>
</dbReference>
<dbReference type="InterPro" id="IPR032675">
    <property type="entry name" value="LRR_dom_sf"/>
</dbReference>
<gene>
    <name evidence="1" type="ORF">JD844_013507</name>
</gene>
<name>A0ABQ7TLR7_PHRPL</name>
<dbReference type="Proteomes" id="UP000826234">
    <property type="component" value="Unassembled WGS sequence"/>
</dbReference>
<keyword evidence="2" id="KW-1185">Reference proteome</keyword>
<sequence length="524" mass="59054">MPKRKTVCRLQKLCLENVANNMDRAWVKDYRRNHLGKYHSQCSSLCGREAQDGWAPSCSLRVNKVQDQTHKSAVCKMRIGKCGGEGGCLAEGNLTSLSLNGCNQIPAVALTDVVKALPRLTKLKLVATQCNTQVLSTIGSYCPKLNELDITNCKRLTPDSLLHLAYDPITGAYCCQSLQRLTTDGLMPSTNYLSLLWYLVFVLLALPSLKYLGHHATEQAVRLIHDQNFSRTRMPVGFPSLEEVARYRTSTHPNEESSRFTLALKQIYDVVDSTLPKVRAVCPHLLELSVILRDCHGLDQHLLAWHSLVHLIICGRGKDLRELLPVTACLGTQLEQLSLEGFTFKDGLTFHTLLSHCPNLLLFEFFFLSPVMYGFDRQSENEAINWDLSLPPLHFPELTGFFIMYTDIGNPLPSWHVAVVNNILVSVFKYSPLLKTLTLLCLPFSLDEAFQKVLNPPSTALLHLHELSLLQAQISVNTINLLLSTENQLSILSLEKCLNINNTDYTELLRRVNNENFELVIKWK</sequence>